<sequence length="237" mass="25981">MSVSSFLQGFKDTIPTMLGYLPASLAFGLTGSSIGLSPAELFAISFFVYAGSAQFFILASLQLGMPLMSVVFFVFMLNLRHSLYGPLLDSYLPQSLKSRLMKAFLLTDEVFALCYLKFKEIPAEDRSVWYFAVGLFAWWSWLLGTLIGIYAGEFIFKSYPLLAQTMGFALTALFVGVTFLVIQSSMLFALAVGGMVSLFCAYMGWSSVAMLAGAAVACLIYQPPKQSTQEVVEVYSA</sequence>
<feature type="transmembrane region" description="Helical" evidence="8">
    <location>
        <begin position="55"/>
        <end position="79"/>
    </location>
</feature>
<comment type="subcellular location">
    <subcellularLocation>
        <location evidence="1">Cell membrane</location>
        <topology evidence="1">Multi-pass membrane protein</topology>
    </subcellularLocation>
</comment>
<keyword evidence="7 8" id="KW-0472">Membrane</keyword>
<comment type="caution">
    <text evidence="9">The sequence shown here is derived from an EMBL/GenBank/DDBJ whole genome shotgun (WGS) entry which is preliminary data.</text>
</comment>
<dbReference type="EMBL" id="JABGBO010000003">
    <property type="protein sequence ID" value="NOL49198.1"/>
    <property type="molecule type" value="Genomic_DNA"/>
</dbReference>
<keyword evidence="10" id="KW-1185">Reference proteome</keyword>
<dbReference type="Proteomes" id="UP000541421">
    <property type="component" value="Unassembled WGS sequence"/>
</dbReference>
<dbReference type="InterPro" id="IPR011606">
    <property type="entry name" value="Brnchd-chn_aa_trnsp_permease"/>
</dbReference>
<evidence type="ECO:0000256" key="7">
    <source>
        <dbReference type="ARBA" id="ARBA00023136"/>
    </source>
</evidence>
<dbReference type="RefSeq" id="WP_171588172.1">
    <property type="nucleotide sequence ID" value="NZ_JABGBO010000003.1"/>
</dbReference>
<evidence type="ECO:0000256" key="2">
    <source>
        <dbReference type="ARBA" id="ARBA00010735"/>
    </source>
</evidence>
<keyword evidence="4" id="KW-1003">Cell membrane</keyword>
<keyword evidence="5 8" id="KW-0812">Transmembrane</keyword>
<keyword evidence="6 8" id="KW-1133">Transmembrane helix</keyword>
<organism evidence="9 10">
    <name type="scientific">Pelistega europaea</name>
    <dbReference type="NCBI Taxonomy" id="106147"/>
    <lineage>
        <taxon>Bacteria</taxon>
        <taxon>Pseudomonadati</taxon>
        <taxon>Pseudomonadota</taxon>
        <taxon>Betaproteobacteria</taxon>
        <taxon>Burkholderiales</taxon>
        <taxon>Alcaligenaceae</taxon>
        <taxon>Pelistega</taxon>
    </lineage>
</organism>
<evidence type="ECO:0000313" key="9">
    <source>
        <dbReference type="EMBL" id="NOL49198.1"/>
    </source>
</evidence>
<evidence type="ECO:0000313" key="10">
    <source>
        <dbReference type="Proteomes" id="UP000541421"/>
    </source>
</evidence>
<keyword evidence="3" id="KW-0813">Transport</keyword>
<feature type="transmembrane region" description="Helical" evidence="8">
    <location>
        <begin position="168"/>
        <end position="196"/>
    </location>
</feature>
<dbReference type="PANTHER" id="PTHR34979:SF1">
    <property type="entry name" value="INNER MEMBRANE PROTEIN YGAZ"/>
    <property type="match status" value="1"/>
</dbReference>
<feature type="transmembrane region" description="Helical" evidence="8">
    <location>
        <begin position="130"/>
        <end position="156"/>
    </location>
</feature>
<proteinExistence type="inferred from homology"/>
<evidence type="ECO:0000256" key="6">
    <source>
        <dbReference type="ARBA" id="ARBA00022989"/>
    </source>
</evidence>
<dbReference type="Pfam" id="PF03591">
    <property type="entry name" value="AzlC"/>
    <property type="match status" value="1"/>
</dbReference>
<protein>
    <submittedName>
        <fullName evidence="9">Branched-chain amino acid ABC transporter permease</fullName>
    </submittedName>
</protein>
<evidence type="ECO:0000256" key="1">
    <source>
        <dbReference type="ARBA" id="ARBA00004651"/>
    </source>
</evidence>
<name>A0A7Y4P4Y5_9BURK</name>
<feature type="transmembrane region" description="Helical" evidence="8">
    <location>
        <begin position="202"/>
        <end position="221"/>
    </location>
</feature>
<evidence type="ECO:0000256" key="8">
    <source>
        <dbReference type="SAM" id="Phobius"/>
    </source>
</evidence>
<accession>A0A7Y4P4Y5</accession>
<comment type="similarity">
    <text evidence="2">Belongs to the AzlC family.</text>
</comment>
<reference evidence="9 10" key="1">
    <citation type="submission" date="2020-05" db="EMBL/GenBank/DDBJ databases">
        <authorList>
            <person name="Niu N."/>
        </authorList>
    </citation>
    <scope>NUCLEOTIDE SEQUENCE [LARGE SCALE GENOMIC DNA]</scope>
    <source>
        <strain evidence="9 10">LMG10982</strain>
    </source>
</reference>
<evidence type="ECO:0000256" key="3">
    <source>
        <dbReference type="ARBA" id="ARBA00022448"/>
    </source>
</evidence>
<feature type="transmembrane region" description="Helical" evidence="8">
    <location>
        <begin position="20"/>
        <end position="49"/>
    </location>
</feature>
<evidence type="ECO:0000256" key="5">
    <source>
        <dbReference type="ARBA" id="ARBA00022692"/>
    </source>
</evidence>
<dbReference type="AlphaFoldDB" id="A0A7Y4P4Y5"/>
<dbReference type="GO" id="GO:0005886">
    <property type="term" value="C:plasma membrane"/>
    <property type="evidence" value="ECO:0007669"/>
    <property type="project" value="UniProtKB-SubCell"/>
</dbReference>
<gene>
    <name evidence="9" type="ORF">HKX40_03435</name>
</gene>
<dbReference type="PANTHER" id="PTHR34979">
    <property type="entry name" value="INNER MEMBRANE PROTEIN YGAZ"/>
    <property type="match status" value="1"/>
</dbReference>
<evidence type="ECO:0000256" key="4">
    <source>
        <dbReference type="ARBA" id="ARBA00022475"/>
    </source>
</evidence>
<dbReference type="GO" id="GO:1903785">
    <property type="term" value="P:L-valine transmembrane transport"/>
    <property type="evidence" value="ECO:0007669"/>
    <property type="project" value="TreeGrafter"/>
</dbReference>